<name>A0AC59ZUA1_RANTA</name>
<sequence length="219" mass="23577">MLFLTFQTAPPLASGAFSPLLEQASSSFCAVLDFNLHPELKTAQTVNSHRGCRLEKAVPSGKTTLPVYSQPAAWMWLHGEGWKSAWSISGADFGHVGSGPSFRAALFLFHLCFQSSASSPSPCNCLHLVCCVCSGPGAWWRAVLGGWGFMAAVAAVAEPPAPPRVKSKRVRSLQNQFAFQVMLVVVEKYKHAPRESQAVGSGRLSLPWQTFQGQSVGPC</sequence>
<gene>
    <name evidence="1" type="ORF">MRATA1EN22A_LOCUS23204</name>
</gene>
<accession>A0AC59ZUA1</accession>
<reference evidence="1" key="1">
    <citation type="submission" date="2023-05" db="EMBL/GenBank/DDBJ databases">
        <authorList>
            <consortium name="ELIXIR-Norway"/>
        </authorList>
    </citation>
    <scope>NUCLEOTIDE SEQUENCE</scope>
</reference>
<proteinExistence type="predicted"/>
<evidence type="ECO:0000313" key="1">
    <source>
        <dbReference type="EMBL" id="CAN0512814.1"/>
    </source>
</evidence>
<evidence type="ECO:0000313" key="2">
    <source>
        <dbReference type="Proteomes" id="UP001162501"/>
    </source>
</evidence>
<protein>
    <submittedName>
        <fullName evidence="1">Uncharacterized protein</fullName>
    </submittedName>
</protein>
<dbReference type="Proteomes" id="UP001162501">
    <property type="component" value="Chromosome 4"/>
</dbReference>
<organism evidence="1 2">
    <name type="scientific">Rangifer tarandus platyrhynchus</name>
    <name type="common">Svalbard reindeer</name>
    <dbReference type="NCBI Taxonomy" id="3082113"/>
    <lineage>
        <taxon>Eukaryota</taxon>
        <taxon>Metazoa</taxon>
        <taxon>Chordata</taxon>
        <taxon>Craniata</taxon>
        <taxon>Vertebrata</taxon>
        <taxon>Euteleostomi</taxon>
        <taxon>Mammalia</taxon>
        <taxon>Eutheria</taxon>
        <taxon>Laurasiatheria</taxon>
        <taxon>Artiodactyla</taxon>
        <taxon>Ruminantia</taxon>
        <taxon>Pecora</taxon>
        <taxon>Cervidae</taxon>
        <taxon>Odocoileinae</taxon>
        <taxon>Rangifer</taxon>
    </lineage>
</organism>
<dbReference type="EMBL" id="OX596088">
    <property type="protein sequence ID" value="CAN0512814.1"/>
    <property type="molecule type" value="Genomic_DNA"/>
</dbReference>
<reference evidence="1" key="2">
    <citation type="submission" date="2025-03" db="EMBL/GenBank/DDBJ databases">
        <authorList>
            <consortium name="ELIXIR-Norway"/>
            <consortium name="Elixir Norway"/>
        </authorList>
    </citation>
    <scope>NUCLEOTIDE SEQUENCE</scope>
</reference>